<feature type="transmembrane region" description="Helical" evidence="2">
    <location>
        <begin position="128"/>
        <end position="148"/>
    </location>
</feature>
<evidence type="ECO:0000256" key="1">
    <source>
        <dbReference type="SAM" id="MobiDB-lite"/>
    </source>
</evidence>
<gene>
    <name evidence="3" type="ORF">ACFFH7_04115</name>
</gene>
<comment type="caution">
    <text evidence="3">The sequence shown here is derived from an EMBL/GenBank/DDBJ whole genome shotgun (WGS) entry which is preliminary data.</text>
</comment>
<feature type="transmembrane region" description="Helical" evidence="2">
    <location>
        <begin position="224"/>
        <end position="251"/>
    </location>
</feature>
<proteinExistence type="predicted"/>
<feature type="region of interest" description="Disordered" evidence="1">
    <location>
        <begin position="76"/>
        <end position="122"/>
    </location>
</feature>
<name>A0ABV6MKF9_9PSEU</name>
<organism evidence="3 4">
    <name type="scientific">Kutzneria chonburiensis</name>
    <dbReference type="NCBI Taxonomy" id="1483604"/>
    <lineage>
        <taxon>Bacteria</taxon>
        <taxon>Bacillati</taxon>
        <taxon>Actinomycetota</taxon>
        <taxon>Actinomycetes</taxon>
        <taxon>Pseudonocardiales</taxon>
        <taxon>Pseudonocardiaceae</taxon>
        <taxon>Kutzneria</taxon>
    </lineage>
</organism>
<evidence type="ECO:0000256" key="2">
    <source>
        <dbReference type="SAM" id="Phobius"/>
    </source>
</evidence>
<reference evidence="3 4" key="1">
    <citation type="submission" date="2024-09" db="EMBL/GenBank/DDBJ databases">
        <authorList>
            <person name="Sun Q."/>
            <person name="Mori K."/>
        </authorList>
    </citation>
    <scope>NUCLEOTIDE SEQUENCE [LARGE SCALE GENOMIC DNA]</scope>
    <source>
        <strain evidence="3 4">TBRC 1432</strain>
    </source>
</reference>
<keyword evidence="2" id="KW-1133">Transmembrane helix</keyword>
<dbReference type="Proteomes" id="UP001589810">
    <property type="component" value="Unassembled WGS sequence"/>
</dbReference>
<protein>
    <recommendedName>
        <fullName evidence="5">DUF2637 domain-containing protein</fullName>
    </recommendedName>
</protein>
<dbReference type="RefSeq" id="WP_379793771.1">
    <property type="nucleotide sequence ID" value="NZ_JBHLUD010000001.1"/>
</dbReference>
<feature type="compositionally biased region" description="Low complexity" evidence="1">
    <location>
        <begin position="76"/>
        <end position="92"/>
    </location>
</feature>
<keyword evidence="2" id="KW-0472">Membrane</keyword>
<evidence type="ECO:0008006" key="5">
    <source>
        <dbReference type="Google" id="ProtNLM"/>
    </source>
</evidence>
<keyword evidence="2" id="KW-0812">Transmembrane</keyword>
<keyword evidence="4" id="KW-1185">Reference proteome</keyword>
<feature type="transmembrane region" description="Helical" evidence="2">
    <location>
        <begin position="197"/>
        <end position="218"/>
    </location>
</feature>
<feature type="compositionally biased region" description="Gly residues" evidence="1">
    <location>
        <begin position="93"/>
        <end position="104"/>
    </location>
</feature>
<feature type="transmembrane region" description="Helical" evidence="2">
    <location>
        <begin position="168"/>
        <end position="185"/>
    </location>
</feature>
<feature type="region of interest" description="Disordered" evidence="1">
    <location>
        <begin position="1"/>
        <end position="40"/>
    </location>
</feature>
<evidence type="ECO:0000313" key="3">
    <source>
        <dbReference type="EMBL" id="MFC0540652.1"/>
    </source>
</evidence>
<feature type="compositionally biased region" description="Polar residues" evidence="1">
    <location>
        <begin position="111"/>
        <end position="122"/>
    </location>
</feature>
<feature type="compositionally biased region" description="Basic and acidic residues" evidence="1">
    <location>
        <begin position="12"/>
        <end position="27"/>
    </location>
</feature>
<dbReference type="EMBL" id="JBHLUD010000001">
    <property type="protein sequence ID" value="MFC0540652.1"/>
    <property type="molecule type" value="Genomic_DNA"/>
</dbReference>
<accession>A0ABV6MKF9</accession>
<evidence type="ECO:0000313" key="4">
    <source>
        <dbReference type="Proteomes" id="UP001589810"/>
    </source>
</evidence>
<sequence length="273" mass="27462">MAATNGALVAEIRQHLDTARQSGEEPPGRPTLAKKTGATEWQVRRALEVLEAEQAATAATPTADGTGITETVPAESADAAATPAADPAVSDADGGGLAGTGGVGTKVAPSPESSIDNGSEHSSAGGRLVAWAGFLFGAMVSIAANVLAARIPPEHAPAGWEPSMVAEVFAAVWPLALLLSVEALSRVRWPAGPMWNMARYGGAGTVALGSAVISYGHINEVLTFWGYTVIGAGVGPLVIDGLMTICGFAMLAGSIASRRQRAAGQAAADAPTA</sequence>